<dbReference type="RefSeq" id="XP_015964985.1">
    <property type="nucleotide sequence ID" value="XM_016109499.1"/>
</dbReference>
<dbReference type="KEGG" id="adu:107488728"/>
<evidence type="ECO:0000256" key="1">
    <source>
        <dbReference type="PROSITE-ProRule" id="PRU00325"/>
    </source>
</evidence>
<keyword evidence="1" id="KW-0862">Zinc</keyword>
<dbReference type="Pfam" id="PF10551">
    <property type="entry name" value="MULE"/>
    <property type="match status" value="1"/>
</dbReference>
<dbReference type="Pfam" id="PF03108">
    <property type="entry name" value="DBD_Tnp_Mut"/>
    <property type="match status" value="1"/>
</dbReference>
<keyword evidence="4" id="KW-1185">Reference proteome</keyword>
<sequence length="746" mass="83407">MSLSDLKNSILEKLGVLGSKWVKKLFYKIPMAVVSTGVQSFPEIRIHELFAKLEVGGDSSGASAPVPSPTAAGGASSSMPAVRLYLPPVQSPSFAADLDQTEVVGSVPLENAAVIEPPHVVGTGGGLVPYIEDFGGPDQVENAMRDDESGQEPVDIVGDSDDDTGGDPHAQHRPSSSEFQIGQSFQSKDEAVLSVKDYSIRRGVEYRVIESDHLKYHRKCKEFGKGCSRLIRVVLHARKGTWEVRRYNGPHTCLATSISSDHRQLDYHVICARILPMVRADAAVTVKVLQQATESDYGFRPSYRKATKLGTITVLKRSPVWIGGGVDESTVYFHRLFWTFPPCIEAFRHCKPLVSIDGTHLYGKYGETLLLAIAQDGNSNILPIAFALVEGKNAESWSFFLSNLREHVTPQEGILVISDRHNGIKAALEAPETGWLPPRAFRAYCIRHVAANFTLTFKGKDSRRMLVNAAYAKTEAEFYYWFDIMQTENPAMCDWANRMEYDKWTQHEDAGRRFGHMTTNISECVNSVLKGTRNLPVTSLVKSTYERLAQLFVVRGQTAEAQLGSGHEFCQALVKAIDRNLRDSRCFTVTLYDRHQSEYTVVETTPTGSFSLGSYRVSLKDHRCNCGHFQAMHYPCCHAIACCAYSRLNWVSYVHEVYRMSEVFNVYKQGFLPPIPEGLWPPYAGPTIIPDPNMWRAKEGRQKTTRVRGSMDQSQENQPKRCGLCRQPGHTRRNCHQRRQSGRGDA</sequence>
<dbReference type="Pfam" id="PF04434">
    <property type="entry name" value="SWIM"/>
    <property type="match status" value="1"/>
</dbReference>
<evidence type="ECO:0000259" key="3">
    <source>
        <dbReference type="PROSITE" id="PS50966"/>
    </source>
</evidence>
<feature type="region of interest" description="Disordered" evidence="2">
    <location>
        <begin position="700"/>
        <end position="746"/>
    </location>
</feature>
<dbReference type="InterPro" id="IPR007527">
    <property type="entry name" value="Znf_SWIM"/>
</dbReference>
<organism evidence="4 5">
    <name type="scientific">Arachis duranensis</name>
    <name type="common">Wild peanut</name>
    <dbReference type="NCBI Taxonomy" id="130453"/>
    <lineage>
        <taxon>Eukaryota</taxon>
        <taxon>Viridiplantae</taxon>
        <taxon>Streptophyta</taxon>
        <taxon>Embryophyta</taxon>
        <taxon>Tracheophyta</taxon>
        <taxon>Spermatophyta</taxon>
        <taxon>Magnoliopsida</taxon>
        <taxon>eudicotyledons</taxon>
        <taxon>Gunneridae</taxon>
        <taxon>Pentapetalae</taxon>
        <taxon>rosids</taxon>
        <taxon>fabids</taxon>
        <taxon>Fabales</taxon>
        <taxon>Fabaceae</taxon>
        <taxon>Papilionoideae</taxon>
        <taxon>50 kb inversion clade</taxon>
        <taxon>dalbergioids sensu lato</taxon>
        <taxon>Dalbergieae</taxon>
        <taxon>Pterocarpus clade</taxon>
        <taxon>Arachis</taxon>
    </lineage>
</organism>
<reference evidence="4" key="1">
    <citation type="journal article" date="2016" name="Nat. Genet.">
        <title>The genome sequences of Arachis duranensis and Arachis ipaensis, the diploid ancestors of cultivated peanut.</title>
        <authorList>
            <person name="Bertioli D.J."/>
            <person name="Cannon S.B."/>
            <person name="Froenicke L."/>
            <person name="Huang G."/>
            <person name="Farmer A.D."/>
            <person name="Cannon E.K."/>
            <person name="Liu X."/>
            <person name="Gao D."/>
            <person name="Clevenger J."/>
            <person name="Dash S."/>
            <person name="Ren L."/>
            <person name="Moretzsohn M.C."/>
            <person name="Shirasawa K."/>
            <person name="Huang W."/>
            <person name="Vidigal B."/>
            <person name="Abernathy B."/>
            <person name="Chu Y."/>
            <person name="Niederhuth C.E."/>
            <person name="Umale P."/>
            <person name="Araujo A.C."/>
            <person name="Kozik A."/>
            <person name="Kim K.D."/>
            <person name="Burow M.D."/>
            <person name="Varshney R.K."/>
            <person name="Wang X."/>
            <person name="Zhang X."/>
            <person name="Barkley N."/>
            <person name="Guimaraes P.M."/>
            <person name="Isobe S."/>
            <person name="Guo B."/>
            <person name="Liao B."/>
            <person name="Stalker H.T."/>
            <person name="Schmitz R.J."/>
            <person name="Scheffler B.E."/>
            <person name="Leal-Bertioli S.C."/>
            <person name="Xun X."/>
            <person name="Jackson S.A."/>
            <person name="Michelmore R."/>
            <person name="Ozias-Akins P."/>
        </authorList>
    </citation>
    <scope>NUCLEOTIDE SEQUENCE [LARGE SCALE GENOMIC DNA]</scope>
    <source>
        <strain evidence="4">cv. V14167</strain>
    </source>
</reference>
<dbReference type="GO" id="GO:0008270">
    <property type="term" value="F:zinc ion binding"/>
    <property type="evidence" value="ECO:0007669"/>
    <property type="project" value="UniProtKB-KW"/>
</dbReference>
<keyword evidence="1" id="KW-0863">Zinc-finger</keyword>
<feature type="compositionally biased region" description="Basic residues" evidence="2">
    <location>
        <begin position="729"/>
        <end position="746"/>
    </location>
</feature>
<dbReference type="InterPro" id="IPR004332">
    <property type="entry name" value="Transposase_MuDR"/>
</dbReference>
<accession>A0A6P4DAI3</accession>
<evidence type="ECO:0000313" key="5">
    <source>
        <dbReference type="RefSeq" id="XP_015964985.1"/>
    </source>
</evidence>
<feature type="domain" description="SWIM-type" evidence="3">
    <location>
        <begin position="615"/>
        <end position="647"/>
    </location>
</feature>
<dbReference type="InterPro" id="IPR018289">
    <property type="entry name" value="MULE_transposase_dom"/>
</dbReference>
<evidence type="ECO:0000313" key="4">
    <source>
        <dbReference type="Proteomes" id="UP000515211"/>
    </source>
</evidence>
<reference evidence="5" key="2">
    <citation type="submission" date="2025-08" db="UniProtKB">
        <authorList>
            <consortium name="RefSeq"/>
        </authorList>
    </citation>
    <scope>IDENTIFICATION</scope>
    <source>
        <tissue evidence="5">Whole plant</tissue>
    </source>
</reference>
<feature type="region of interest" description="Disordered" evidence="2">
    <location>
        <begin position="135"/>
        <end position="183"/>
    </location>
</feature>
<name>A0A6P4DAI3_ARADU</name>
<dbReference type="GeneID" id="107488728"/>
<evidence type="ECO:0000256" key="2">
    <source>
        <dbReference type="SAM" id="MobiDB-lite"/>
    </source>
</evidence>
<protein>
    <submittedName>
        <fullName evidence="5">Uncharacterized protein LOC107488728</fullName>
    </submittedName>
</protein>
<dbReference type="Proteomes" id="UP000515211">
    <property type="component" value="Chromosome 5"/>
</dbReference>
<feature type="compositionally biased region" description="Polar residues" evidence="2">
    <location>
        <begin position="173"/>
        <end position="183"/>
    </location>
</feature>
<dbReference type="PANTHER" id="PTHR31973:SF195">
    <property type="entry name" value="MUDR FAMILY TRANSPOSASE"/>
    <property type="match status" value="1"/>
</dbReference>
<dbReference type="PROSITE" id="PS50966">
    <property type="entry name" value="ZF_SWIM"/>
    <property type="match status" value="1"/>
</dbReference>
<gene>
    <name evidence="5" type="primary">LOC107488728</name>
</gene>
<keyword evidence="1" id="KW-0479">Metal-binding</keyword>
<dbReference type="PANTHER" id="PTHR31973">
    <property type="entry name" value="POLYPROTEIN, PUTATIVE-RELATED"/>
    <property type="match status" value="1"/>
</dbReference>
<proteinExistence type="predicted"/>
<dbReference type="AlphaFoldDB" id="A0A6P4DAI3"/>